<accession>A0A1E5P075</accession>
<dbReference type="Proteomes" id="UP000095705">
    <property type="component" value="Unassembled WGS sequence"/>
</dbReference>
<reference evidence="1 2" key="1">
    <citation type="submission" date="2016-08" db="EMBL/GenBank/DDBJ databases">
        <title>The complete genome of Streptomyces subrutilus 10-1-1.</title>
        <authorList>
            <person name="Chen X."/>
        </authorList>
    </citation>
    <scope>NUCLEOTIDE SEQUENCE [LARGE SCALE GENOMIC DNA]</scope>
    <source>
        <strain evidence="1 2">10-1-1</strain>
    </source>
</reference>
<dbReference type="RefSeq" id="WP_069924517.1">
    <property type="nucleotide sequence ID" value="NZ_MEHK01000002.1"/>
</dbReference>
<protein>
    <recommendedName>
        <fullName evidence="3">Nucleic acid-binding protein</fullName>
    </recommendedName>
</protein>
<dbReference type="EMBL" id="MEHK01000002">
    <property type="protein sequence ID" value="OEJ22467.1"/>
    <property type="molecule type" value="Genomic_DNA"/>
</dbReference>
<comment type="caution">
    <text evidence="1">The sequence shown here is derived from an EMBL/GenBank/DDBJ whole genome shotgun (WGS) entry which is preliminary data.</text>
</comment>
<dbReference type="OrthoDB" id="4321277at2"/>
<evidence type="ECO:0008006" key="3">
    <source>
        <dbReference type="Google" id="ProtNLM"/>
    </source>
</evidence>
<evidence type="ECO:0000313" key="1">
    <source>
        <dbReference type="EMBL" id="OEJ22467.1"/>
    </source>
</evidence>
<dbReference type="AlphaFoldDB" id="A0A1E5P075"/>
<organism evidence="1 2">
    <name type="scientific">Streptomyces subrutilus</name>
    <dbReference type="NCBI Taxonomy" id="36818"/>
    <lineage>
        <taxon>Bacteria</taxon>
        <taxon>Bacillati</taxon>
        <taxon>Actinomycetota</taxon>
        <taxon>Actinomycetes</taxon>
        <taxon>Kitasatosporales</taxon>
        <taxon>Streptomycetaceae</taxon>
        <taxon>Streptomyces</taxon>
    </lineage>
</organism>
<keyword evidence="2" id="KW-1185">Reference proteome</keyword>
<name>A0A1E5P075_9ACTN</name>
<evidence type="ECO:0000313" key="2">
    <source>
        <dbReference type="Proteomes" id="UP000095705"/>
    </source>
</evidence>
<gene>
    <name evidence="1" type="ORF">BGK67_33590</name>
</gene>
<sequence length="121" mass="13696">MTSSDACSFPDDLLKLQEQLHRAHAEHRAFLAGLPWSVEPMTGWAAGERYSHRGDVPDSPGWSQEEKETADRMWREIRELSIAVVDHPYWSTLQKEDVVAARMELKNQTRPTVVPASPEAA</sequence>
<proteinExistence type="predicted"/>